<dbReference type="PANTHER" id="PTHR34390">
    <property type="entry name" value="UPF0442 PROTEIN YJJB-RELATED"/>
    <property type="match status" value="1"/>
</dbReference>
<evidence type="ECO:0000256" key="3">
    <source>
        <dbReference type="ARBA" id="ARBA00022519"/>
    </source>
</evidence>
<feature type="transmembrane region" description="Helical" evidence="8">
    <location>
        <begin position="79"/>
        <end position="99"/>
    </location>
</feature>
<dbReference type="InterPro" id="IPR024528">
    <property type="entry name" value="ThrE_2"/>
</dbReference>
<evidence type="ECO:0000256" key="8">
    <source>
        <dbReference type="SAM" id="Phobius"/>
    </source>
</evidence>
<keyword evidence="3" id="KW-0997">Cell inner membrane</keyword>
<dbReference type="Proteomes" id="UP000198948">
    <property type="component" value="Unassembled WGS sequence"/>
</dbReference>
<evidence type="ECO:0000256" key="7">
    <source>
        <dbReference type="ARBA" id="ARBA00034125"/>
    </source>
</evidence>
<reference evidence="10 11" key="1">
    <citation type="submission" date="2016-10" db="EMBL/GenBank/DDBJ databases">
        <authorList>
            <person name="de Groot N.N."/>
        </authorList>
    </citation>
    <scope>NUCLEOTIDE SEQUENCE [LARGE SCALE GENOMIC DNA]</scope>
    <source>
        <strain evidence="10 11">DSM 13760</strain>
    </source>
</reference>
<dbReference type="STRING" id="142588.SAMN04488559_11374"/>
<dbReference type="RefSeq" id="WP_092653009.1">
    <property type="nucleotide sequence ID" value="NZ_FOHA01000013.1"/>
</dbReference>
<gene>
    <name evidence="10" type="ORF">SAMN04488559_11374</name>
</gene>
<keyword evidence="6 8" id="KW-0472">Membrane</keyword>
<dbReference type="GO" id="GO:0015744">
    <property type="term" value="P:succinate transport"/>
    <property type="evidence" value="ECO:0007669"/>
    <property type="project" value="TreeGrafter"/>
</dbReference>
<keyword evidence="2" id="KW-1003">Cell membrane</keyword>
<evidence type="ECO:0000256" key="1">
    <source>
        <dbReference type="ARBA" id="ARBA00004651"/>
    </source>
</evidence>
<comment type="subcellular location">
    <subcellularLocation>
        <location evidence="1">Cell membrane</location>
        <topology evidence="1">Multi-pass membrane protein</topology>
    </subcellularLocation>
</comment>
<dbReference type="InterPro" id="IPR050539">
    <property type="entry name" value="ThrE_Dicarb/AminoAcid_Exp"/>
</dbReference>
<organism evidence="10 11">
    <name type="scientific">Isobaculum melis</name>
    <dbReference type="NCBI Taxonomy" id="142588"/>
    <lineage>
        <taxon>Bacteria</taxon>
        <taxon>Bacillati</taxon>
        <taxon>Bacillota</taxon>
        <taxon>Bacilli</taxon>
        <taxon>Lactobacillales</taxon>
        <taxon>Carnobacteriaceae</taxon>
        <taxon>Isobaculum</taxon>
    </lineage>
</organism>
<evidence type="ECO:0000256" key="2">
    <source>
        <dbReference type="ARBA" id="ARBA00022475"/>
    </source>
</evidence>
<feature type="transmembrane region" description="Helical" evidence="8">
    <location>
        <begin position="40"/>
        <end position="58"/>
    </location>
</feature>
<dbReference type="AlphaFoldDB" id="A0A1H9THA9"/>
<name>A0A1H9THA9_9LACT</name>
<accession>A0A1H9THA9</accession>
<feature type="domain" description="Threonine/Serine exporter ThrE" evidence="9">
    <location>
        <begin position="6"/>
        <end position="132"/>
    </location>
</feature>
<dbReference type="GO" id="GO:0005886">
    <property type="term" value="C:plasma membrane"/>
    <property type="evidence" value="ECO:0007669"/>
    <property type="project" value="UniProtKB-SubCell"/>
</dbReference>
<evidence type="ECO:0000313" key="11">
    <source>
        <dbReference type="Proteomes" id="UP000198948"/>
    </source>
</evidence>
<evidence type="ECO:0000256" key="6">
    <source>
        <dbReference type="ARBA" id="ARBA00023136"/>
    </source>
</evidence>
<evidence type="ECO:0000256" key="4">
    <source>
        <dbReference type="ARBA" id="ARBA00022692"/>
    </source>
</evidence>
<feature type="transmembrane region" description="Helical" evidence="8">
    <location>
        <begin position="111"/>
        <end position="135"/>
    </location>
</feature>
<comment type="similarity">
    <text evidence="7">Belongs to the ThrE exporter (TC 2.A.79) family.</text>
</comment>
<keyword evidence="11" id="KW-1185">Reference proteome</keyword>
<proteinExistence type="inferred from homology"/>
<dbReference type="OrthoDB" id="9810047at2"/>
<dbReference type="PANTHER" id="PTHR34390:SF1">
    <property type="entry name" value="SUCCINATE TRANSPORTER SUBUNIT YJJB-RELATED"/>
    <property type="match status" value="1"/>
</dbReference>
<protein>
    <submittedName>
        <fullName evidence="10">Uncharacterized membrane protein YjjB, DUF3815 family</fullName>
    </submittedName>
</protein>
<keyword evidence="5 8" id="KW-1133">Transmembrane helix</keyword>
<dbReference type="Pfam" id="PF12821">
    <property type="entry name" value="ThrE_2"/>
    <property type="match status" value="1"/>
</dbReference>
<keyword evidence="4 8" id="KW-0812">Transmembrane</keyword>
<evidence type="ECO:0000256" key="5">
    <source>
        <dbReference type="ARBA" id="ARBA00022989"/>
    </source>
</evidence>
<sequence length="148" mass="16195">MEIILQALFSFIGVVAFGVLTNVPRTLLQWCGAIGTLSWLVYYLLINFGVNIFISYFISAMMIRLGSLILAKIKRVPSTMFSIPSLVTVVPGGTAYQMIRYFAVGESNLGIGFLMQVIGIAVAISVGFLIANLSFEKVKTIKVLIGRH</sequence>
<dbReference type="EMBL" id="FOHA01000013">
    <property type="protein sequence ID" value="SER96582.1"/>
    <property type="molecule type" value="Genomic_DNA"/>
</dbReference>
<evidence type="ECO:0000259" key="9">
    <source>
        <dbReference type="Pfam" id="PF12821"/>
    </source>
</evidence>
<evidence type="ECO:0000313" key="10">
    <source>
        <dbReference type="EMBL" id="SER96582.1"/>
    </source>
</evidence>